<dbReference type="Proteomes" id="UP000178198">
    <property type="component" value="Chromosome"/>
</dbReference>
<reference evidence="1 2" key="1">
    <citation type="submission" date="2016-10" db="EMBL/GenBank/DDBJ databases">
        <title>Complete Genome Sequence of Flavobacterium sp. PK15.</title>
        <authorList>
            <person name="Ekwe A."/>
            <person name="Kim S.B."/>
        </authorList>
    </citation>
    <scope>NUCLEOTIDE SEQUENCE [LARGE SCALE GENOMIC DNA]</scope>
    <source>
        <strain evidence="1 2">PK15</strain>
    </source>
</reference>
<keyword evidence="2" id="KW-1185">Reference proteome</keyword>
<dbReference type="STRING" id="1306519.BIW12_06915"/>
<proteinExistence type="predicted"/>
<dbReference type="EMBL" id="CP017774">
    <property type="protein sequence ID" value="AOZ99195.1"/>
    <property type="molecule type" value="Genomic_DNA"/>
</dbReference>
<evidence type="ECO:0000313" key="2">
    <source>
        <dbReference type="Proteomes" id="UP000178198"/>
    </source>
</evidence>
<accession>A0A1D9PAT5</accession>
<organism evidence="1 2">
    <name type="scientific">Flavobacterium commune</name>
    <dbReference type="NCBI Taxonomy" id="1306519"/>
    <lineage>
        <taxon>Bacteria</taxon>
        <taxon>Pseudomonadati</taxon>
        <taxon>Bacteroidota</taxon>
        <taxon>Flavobacteriia</taxon>
        <taxon>Flavobacteriales</taxon>
        <taxon>Flavobacteriaceae</taxon>
        <taxon>Flavobacterium</taxon>
    </lineage>
</organism>
<evidence type="ECO:0000313" key="1">
    <source>
        <dbReference type="EMBL" id="AOZ99195.1"/>
    </source>
</evidence>
<sequence>MLFKRTISNCLFDFKKPTKFNFYRQFFKLKDINKIICEFTSFSLLKIDFFEIFKFNTNRKVLYLFHFQKNKLKTIPNEDFKRF</sequence>
<gene>
    <name evidence="1" type="ORF">BIW12_06915</name>
</gene>
<dbReference type="KEGG" id="fcm:BIW12_06915"/>
<protein>
    <submittedName>
        <fullName evidence="1">Uncharacterized protein</fullName>
    </submittedName>
</protein>
<name>A0A1D9PAT5_9FLAO</name>
<dbReference type="AlphaFoldDB" id="A0A1D9PAT5"/>